<sequence length="116" mass="12828">MCLTDRSQFPLVMVWIGSTTDEKKGSYELHQGRREGRSGGLPASSFRGSYPIGGRKGMPKHPFGVPNRWGSSSHSSKRVQDFCTTLSEPHWLQSVLEKRGGKKSEEEAASGLNLHI</sequence>
<protein>
    <submittedName>
        <fullName evidence="2">Uncharacterized protein</fullName>
    </submittedName>
</protein>
<dbReference type="AlphaFoldDB" id="A0A7T8HFL8"/>
<evidence type="ECO:0000256" key="1">
    <source>
        <dbReference type="SAM" id="MobiDB-lite"/>
    </source>
</evidence>
<accession>A0A7T8HFL8</accession>
<dbReference type="EMBL" id="CP045895">
    <property type="protein sequence ID" value="QQP48965.1"/>
    <property type="molecule type" value="Genomic_DNA"/>
</dbReference>
<dbReference type="Proteomes" id="UP000595437">
    <property type="component" value="Chromosome 6"/>
</dbReference>
<evidence type="ECO:0000313" key="3">
    <source>
        <dbReference type="Proteomes" id="UP000595437"/>
    </source>
</evidence>
<evidence type="ECO:0000313" key="2">
    <source>
        <dbReference type="EMBL" id="QQP48965.1"/>
    </source>
</evidence>
<keyword evidence="3" id="KW-1185">Reference proteome</keyword>
<feature type="region of interest" description="Disordered" evidence="1">
    <location>
        <begin position="24"/>
        <end position="74"/>
    </location>
</feature>
<name>A0A7T8HFL8_CALRO</name>
<feature type="region of interest" description="Disordered" evidence="1">
    <location>
        <begin position="96"/>
        <end position="116"/>
    </location>
</feature>
<gene>
    <name evidence="2" type="ORF">FKW44_009457</name>
</gene>
<proteinExistence type="predicted"/>
<feature type="compositionally biased region" description="Basic and acidic residues" evidence="1">
    <location>
        <begin position="96"/>
        <end position="106"/>
    </location>
</feature>
<organism evidence="2 3">
    <name type="scientific">Caligus rogercresseyi</name>
    <name type="common">Sea louse</name>
    <dbReference type="NCBI Taxonomy" id="217165"/>
    <lineage>
        <taxon>Eukaryota</taxon>
        <taxon>Metazoa</taxon>
        <taxon>Ecdysozoa</taxon>
        <taxon>Arthropoda</taxon>
        <taxon>Crustacea</taxon>
        <taxon>Multicrustacea</taxon>
        <taxon>Hexanauplia</taxon>
        <taxon>Copepoda</taxon>
        <taxon>Siphonostomatoida</taxon>
        <taxon>Caligidae</taxon>
        <taxon>Caligus</taxon>
    </lineage>
</organism>
<reference evidence="3" key="1">
    <citation type="submission" date="2021-01" db="EMBL/GenBank/DDBJ databases">
        <title>Caligus Genome Assembly.</title>
        <authorList>
            <person name="Gallardo-Escarate C."/>
        </authorList>
    </citation>
    <scope>NUCLEOTIDE SEQUENCE [LARGE SCALE GENOMIC DNA]</scope>
</reference>
<feature type="compositionally biased region" description="Basic and acidic residues" evidence="1">
    <location>
        <begin position="24"/>
        <end position="37"/>
    </location>
</feature>